<name>A0A6A6HGW1_VIRVR</name>
<evidence type="ECO:0000313" key="3">
    <source>
        <dbReference type="Proteomes" id="UP000800092"/>
    </source>
</evidence>
<dbReference type="EMBL" id="ML991781">
    <property type="protein sequence ID" value="KAF2237181.1"/>
    <property type="molecule type" value="Genomic_DNA"/>
</dbReference>
<dbReference type="PANTHER" id="PTHR24148:SF64">
    <property type="entry name" value="HETEROKARYON INCOMPATIBILITY DOMAIN-CONTAINING PROTEIN"/>
    <property type="match status" value="1"/>
</dbReference>
<keyword evidence="3" id="KW-1185">Reference proteome</keyword>
<gene>
    <name evidence="2" type="ORF">EV356DRAFT_27937</name>
</gene>
<dbReference type="PANTHER" id="PTHR24148">
    <property type="entry name" value="ANKYRIN REPEAT DOMAIN-CONTAINING PROTEIN 39 HOMOLOG-RELATED"/>
    <property type="match status" value="1"/>
</dbReference>
<dbReference type="InterPro" id="IPR010730">
    <property type="entry name" value="HET"/>
</dbReference>
<evidence type="ECO:0000313" key="2">
    <source>
        <dbReference type="EMBL" id="KAF2237181.1"/>
    </source>
</evidence>
<dbReference type="Proteomes" id="UP000800092">
    <property type="component" value="Unassembled WGS sequence"/>
</dbReference>
<feature type="domain" description="Heterokaryon incompatibility" evidence="1">
    <location>
        <begin position="75"/>
        <end position="215"/>
    </location>
</feature>
<dbReference type="OrthoDB" id="2157530at2759"/>
<dbReference type="InterPro" id="IPR052895">
    <property type="entry name" value="HetReg/Transcr_Mod"/>
</dbReference>
<evidence type="ECO:0000259" key="1">
    <source>
        <dbReference type="Pfam" id="PF06985"/>
    </source>
</evidence>
<sequence>MHLSFSLFTLHTSDYRRKFRILLFENPSLEMPTLGSLYQGLGNDQTRVFVLHPRCVDEDIQITLREVSFNALEQYEAISYPWEGQEPSKNILCNGQEIQVTENLFDTLRKFRFRGLPRILWADALCIDQNNNRERSHQVQSMHRIFSGVKRVLVWLGKESSRDEQAISSVSEIAPIARYFSNDFLLHFILKYSYFDKLRPLFERGYFLRLWVVQETVLAKEVVLPLGDIDISWDLLLILARLYIRSDRDLMYHPASLRGVRRILAMASARQEIGHLRQSSHQNLQACSETPFLSWFSILHITINLRQFEVTDPRDRVFALLGLIYPDKDIFQSDYSLTLWRTFRAATLANFRPLVWDVPSYRNVERSDSMDSGMLPLPWLRTGLHRSSKAPTWVVDFNSFAACQWAKHAVGYGWYAGGIQSMRASPNLSDELLLRTSGVPIGTIVSLLDIVGPQGEFLGTSFVAAASEDLQVAIETRHVRRVELEVFDEFAEFLVRVRKFVDYIKGVAVSERDLAEECSFLCGQSCAEISEADALKAGYCAILDLIAAMDQFSGNVLGNILSAISFSIDDGKLSRDAIRQMARFKYAMEFWTGPIGSSMTDHRQFQIGRLDGGTLVWVPKTPHDKIQPGRDSIHVFEGAIMPTVLRAYPWCVVDQQQFSISPTTYEVLGPAYVQGYMKGEVMYGACNEKAFGLAESLRLGVSLQDLWPGHKELCERSDGPRVMPYQLC</sequence>
<reference evidence="2" key="1">
    <citation type="journal article" date="2020" name="Stud. Mycol.">
        <title>101 Dothideomycetes genomes: a test case for predicting lifestyles and emergence of pathogens.</title>
        <authorList>
            <person name="Haridas S."/>
            <person name="Albert R."/>
            <person name="Binder M."/>
            <person name="Bloem J."/>
            <person name="Labutti K."/>
            <person name="Salamov A."/>
            <person name="Andreopoulos B."/>
            <person name="Baker S."/>
            <person name="Barry K."/>
            <person name="Bills G."/>
            <person name="Bluhm B."/>
            <person name="Cannon C."/>
            <person name="Castanera R."/>
            <person name="Culley D."/>
            <person name="Daum C."/>
            <person name="Ezra D."/>
            <person name="Gonzalez J."/>
            <person name="Henrissat B."/>
            <person name="Kuo A."/>
            <person name="Liang C."/>
            <person name="Lipzen A."/>
            <person name="Lutzoni F."/>
            <person name="Magnuson J."/>
            <person name="Mondo S."/>
            <person name="Nolan M."/>
            <person name="Ohm R."/>
            <person name="Pangilinan J."/>
            <person name="Park H.-J."/>
            <person name="Ramirez L."/>
            <person name="Alfaro M."/>
            <person name="Sun H."/>
            <person name="Tritt A."/>
            <person name="Yoshinaga Y."/>
            <person name="Zwiers L.-H."/>
            <person name="Turgeon B."/>
            <person name="Goodwin S."/>
            <person name="Spatafora J."/>
            <person name="Crous P."/>
            <person name="Grigoriev I."/>
        </authorList>
    </citation>
    <scope>NUCLEOTIDE SEQUENCE</scope>
    <source>
        <strain evidence="2">Tuck. ex Michener</strain>
    </source>
</reference>
<organism evidence="2 3">
    <name type="scientific">Viridothelium virens</name>
    <name type="common">Speckled blister lichen</name>
    <name type="synonym">Trypethelium virens</name>
    <dbReference type="NCBI Taxonomy" id="1048519"/>
    <lineage>
        <taxon>Eukaryota</taxon>
        <taxon>Fungi</taxon>
        <taxon>Dikarya</taxon>
        <taxon>Ascomycota</taxon>
        <taxon>Pezizomycotina</taxon>
        <taxon>Dothideomycetes</taxon>
        <taxon>Dothideomycetes incertae sedis</taxon>
        <taxon>Trypetheliales</taxon>
        <taxon>Trypetheliaceae</taxon>
        <taxon>Viridothelium</taxon>
    </lineage>
</organism>
<protein>
    <recommendedName>
        <fullName evidence="1">Heterokaryon incompatibility domain-containing protein</fullName>
    </recommendedName>
</protein>
<dbReference type="Pfam" id="PF06985">
    <property type="entry name" value="HET"/>
    <property type="match status" value="1"/>
</dbReference>
<accession>A0A6A6HGW1</accession>
<dbReference type="AlphaFoldDB" id="A0A6A6HGW1"/>
<proteinExistence type="predicted"/>